<protein>
    <submittedName>
        <fullName evidence="1">GxxExxY protein</fullName>
    </submittedName>
</protein>
<evidence type="ECO:0000313" key="2">
    <source>
        <dbReference type="Proteomes" id="UP000306319"/>
    </source>
</evidence>
<dbReference type="EMBL" id="SRYB01000010">
    <property type="protein sequence ID" value="TGY78815.1"/>
    <property type="molecule type" value="Genomic_DNA"/>
</dbReference>
<accession>A0AC61RH06</accession>
<evidence type="ECO:0000313" key="1">
    <source>
        <dbReference type="EMBL" id="TGY78815.1"/>
    </source>
</evidence>
<comment type="caution">
    <text evidence="1">The sequence shown here is derived from an EMBL/GenBank/DDBJ whole genome shotgun (WGS) entry which is preliminary data.</text>
</comment>
<dbReference type="Proteomes" id="UP000306319">
    <property type="component" value="Unassembled WGS sequence"/>
</dbReference>
<gene>
    <name evidence="1" type="ORF">E5331_08400</name>
</gene>
<name>A0AC61RH06_9BACT</name>
<reference evidence="1" key="1">
    <citation type="submission" date="2019-04" db="EMBL/GenBank/DDBJ databases">
        <title>Microbes associate with the intestines of laboratory mice.</title>
        <authorList>
            <person name="Navarre W."/>
            <person name="Wong E."/>
            <person name="Huang K."/>
            <person name="Tropini C."/>
            <person name="Ng K."/>
            <person name="Yu B."/>
        </authorList>
    </citation>
    <scope>NUCLEOTIDE SEQUENCE</scope>
    <source>
        <strain evidence="1">NM04_E33</strain>
    </source>
</reference>
<sequence>MCGHKLTYIIRGAIYEVHKMLGCGLLEECYHQALVRELQLRGLKVKSKVKVPVVYKGMEIKNAYVLDILVEDKVIIELKSVEELTNLHYKQLINYLHLKNLYIGYIVNFNSIYLIENKDLKRIFNNEATDKSDL</sequence>
<proteinExistence type="predicted"/>
<organism evidence="1 2">
    <name type="scientific">Lepagella muris</name>
    <dbReference type="NCBI Taxonomy" id="3032870"/>
    <lineage>
        <taxon>Bacteria</taxon>
        <taxon>Pseudomonadati</taxon>
        <taxon>Bacteroidota</taxon>
        <taxon>Bacteroidia</taxon>
        <taxon>Bacteroidales</taxon>
        <taxon>Muribaculaceae</taxon>
        <taxon>Lepagella</taxon>
    </lineage>
</organism>
<keyword evidence="2" id="KW-1185">Reference proteome</keyword>